<dbReference type="GO" id="GO:0004722">
    <property type="term" value="F:protein serine/threonine phosphatase activity"/>
    <property type="evidence" value="ECO:0007669"/>
    <property type="project" value="UniProtKB-EC"/>
</dbReference>
<dbReference type="Gene3D" id="3.60.21.10">
    <property type="match status" value="1"/>
</dbReference>
<dbReference type="SMART" id="SM00156">
    <property type="entry name" value="PP2Ac"/>
    <property type="match status" value="1"/>
</dbReference>
<dbReference type="OrthoDB" id="1930084at2759"/>
<keyword evidence="11" id="KW-1185">Reference proteome</keyword>
<comment type="catalytic activity">
    <reaction evidence="7">
        <text>O-phospho-L-seryl-[protein] + H2O = L-seryl-[protein] + phosphate</text>
        <dbReference type="Rhea" id="RHEA:20629"/>
        <dbReference type="Rhea" id="RHEA-COMP:9863"/>
        <dbReference type="Rhea" id="RHEA-COMP:11604"/>
        <dbReference type="ChEBI" id="CHEBI:15377"/>
        <dbReference type="ChEBI" id="CHEBI:29999"/>
        <dbReference type="ChEBI" id="CHEBI:43474"/>
        <dbReference type="ChEBI" id="CHEBI:83421"/>
        <dbReference type="EC" id="3.1.3.16"/>
    </reaction>
</comment>
<evidence type="ECO:0000256" key="2">
    <source>
        <dbReference type="ARBA" id="ARBA00013081"/>
    </source>
</evidence>
<evidence type="ECO:0000256" key="6">
    <source>
        <dbReference type="ARBA" id="ARBA00023211"/>
    </source>
</evidence>
<comment type="cofactor">
    <cofactor evidence="1">
        <name>Mn(2+)</name>
        <dbReference type="ChEBI" id="CHEBI:29035"/>
    </cofactor>
</comment>
<dbReference type="InterPro" id="IPR050341">
    <property type="entry name" value="PP1_catalytic_subunit"/>
</dbReference>
<evidence type="ECO:0000259" key="9">
    <source>
        <dbReference type="SMART" id="SM00156"/>
    </source>
</evidence>
<evidence type="ECO:0000256" key="8">
    <source>
        <dbReference type="ARBA" id="ARBA00048336"/>
    </source>
</evidence>
<comment type="catalytic activity">
    <reaction evidence="8">
        <text>O-phospho-L-threonyl-[protein] + H2O = L-threonyl-[protein] + phosphate</text>
        <dbReference type="Rhea" id="RHEA:47004"/>
        <dbReference type="Rhea" id="RHEA-COMP:11060"/>
        <dbReference type="Rhea" id="RHEA-COMP:11605"/>
        <dbReference type="ChEBI" id="CHEBI:15377"/>
        <dbReference type="ChEBI" id="CHEBI:30013"/>
        <dbReference type="ChEBI" id="CHEBI:43474"/>
        <dbReference type="ChEBI" id="CHEBI:61977"/>
        <dbReference type="EC" id="3.1.3.16"/>
    </reaction>
</comment>
<evidence type="ECO:0000256" key="7">
    <source>
        <dbReference type="ARBA" id="ARBA00047761"/>
    </source>
</evidence>
<dbReference type="EC" id="3.1.3.16" evidence="2"/>
<dbReference type="GO" id="GO:0046872">
    <property type="term" value="F:metal ion binding"/>
    <property type="evidence" value="ECO:0007669"/>
    <property type="project" value="UniProtKB-KW"/>
</dbReference>
<keyword evidence="3" id="KW-0479">Metal-binding</keyword>
<dbReference type="Proteomes" id="UP000271098">
    <property type="component" value="Unassembled WGS sequence"/>
</dbReference>
<reference evidence="12" key="1">
    <citation type="submission" date="2016-06" db="UniProtKB">
        <authorList>
            <consortium name="WormBaseParasite"/>
        </authorList>
    </citation>
    <scope>IDENTIFICATION</scope>
</reference>
<organism evidence="12">
    <name type="scientific">Gongylonema pulchrum</name>
    <dbReference type="NCBI Taxonomy" id="637853"/>
    <lineage>
        <taxon>Eukaryota</taxon>
        <taxon>Metazoa</taxon>
        <taxon>Ecdysozoa</taxon>
        <taxon>Nematoda</taxon>
        <taxon>Chromadorea</taxon>
        <taxon>Rhabditida</taxon>
        <taxon>Spirurina</taxon>
        <taxon>Spiruromorpha</taxon>
        <taxon>Spiruroidea</taxon>
        <taxon>Gongylonematidae</taxon>
        <taxon>Gongylonema</taxon>
    </lineage>
</organism>
<dbReference type="InterPro" id="IPR029052">
    <property type="entry name" value="Metallo-depent_PP-like"/>
</dbReference>
<keyword evidence="6" id="KW-0464">Manganese</keyword>
<dbReference type="WBParaSite" id="GPUH_0000860201-mRNA-1">
    <property type="protein sequence ID" value="GPUH_0000860201-mRNA-1"/>
    <property type="gene ID" value="GPUH_0000860201"/>
</dbReference>
<gene>
    <name evidence="10" type="ORF">GPUH_LOCUS8591</name>
</gene>
<evidence type="ECO:0000313" key="12">
    <source>
        <dbReference type="WBParaSite" id="GPUH_0000860201-mRNA-1"/>
    </source>
</evidence>
<dbReference type="SUPFAM" id="SSF56300">
    <property type="entry name" value="Metallo-dependent phosphatases"/>
    <property type="match status" value="1"/>
</dbReference>
<reference evidence="10 11" key="2">
    <citation type="submission" date="2018-11" db="EMBL/GenBank/DDBJ databases">
        <authorList>
            <consortium name="Pathogen Informatics"/>
        </authorList>
    </citation>
    <scope>NUCLEOTIDE SEQUENCE [LARGE SCALE GENOMIC DNA]</scope>
</reference>
<dbReference type="InterPro" id="IPR006186">
    <property type="entry name" value="Ser/Thr-sp_prot-phosphatase"/>
</dbReference>
<evidence type="ECO:0000313" key="10">
    <source>
        <dbReference type="EMBL" id="VDK63705.1"/>
    </source>
</evidence>
<proteinExistence type="predicted"/>
<keyword evidence="5" id="KW-0904">Protein phosphatase</keyword>
<feature type="domain" description="Serine/threonine specific protein phosphatases" evidence="9">
    <location>
        <begin position="1"/>
        <end position="142"/>
    </location>
</feature>
<accession>A0A183DIQ1</accession>
<dbReference type="PANTHER" id="PTHR11668:SF300">
    <property type="entry name" value="SERINE_THREONINE-PROTEIN PHOSPHATASE"/>
    <property type="match status" value="1"/>
</dbReference>
<evidence type="ECO:0000256" key="4">
    <source>
        <dbReference type="ARBA" id="ARBA00022801"/>
    </source>
</evidence>
<protein>
    <recommendedName>
        <fullName evidence="2">protein-serine/threonine phosphatase</fullName>
        <ecNumber evidence="2">3.1.3.16</ecNumber>
    </recommendedName>
</protein>
<evidence type="ECO:0000256" key="1">
    <source>
        <dbReference type="ARBA" id="ARBA00001936"/>
    </source>
</evidence>
<dbReference type="AlphaFoldDB" id="A0A183DIQ1"/>
<dbReference type="PRINTS" id="PR00114">
    <property type="entry name" value="STPHPHTASE"/>
</dbReference>
<dbReference type="InterPro" id="IPR004843">
    <property type="entry name" value="Calcineurin-like_PHP"/>
</dbReference>
<name>A0A183DIQ1_9BILA</name>
<evidence type="ECO:0000256" key="5">
    <source>
        <dbReference type="ARBA" id="ARBA00022912"/>
    </source>
</evidence>
<dbReference type="EMBL" id="UYRT01025448">
    <property type="protein sequence ID" value="VDK63705.1"/>
    <property type="molecule type" value="Genomic_DNA"/>
</dbReference>
<evidence type="ECO:0000256" key="3">
    <source>
        <dbReference type="ARBA" id="ARBA00022723"/>
    </source>
</evidence>
<dbReference type="GO" id="GO:0005634">
    <property type="term" value="C:nucleus"/>
    <property type="evidence" value="ECO:0007669"/>
    <property type="project" value="TreeGrafter"/>
</dbReference>
<dbReference type="Pfam" id="PF00149">
    <property type="entry name" value="Metallophos"/>
    <property type="match status" value="1"/>
</dbReference>
<dbReference type="GO" id="GO:0005737">
    <property type="term" value="C:cytoplasm"/>
    <property type="evidence" value="ECO:0007669"/>
    <property type="project" value="TreeGrafter"/>
</dbReference>
<keyword evidence="4" id="KW-0378">Hydrolase</keyword>
<sequence>MPFTACIAGRILCMHGGLSPKMKDMNSLRNIQRPAEPKGASLELDLLWADPDETAEGWQENSRGVSFVFGPDMLTHMCKKLGVDLIARGHQVVQDGYEFFGNRQLVTIFSAPHYCGQFDNAAATMNVAEDLTCSFHASVSNCFLKKVLPTRKVEKH</sequence>
<evidence type="ECO:0000313" key="11">
    <source>
        <dbReference type="Proteomes" id="UP000271098"/>
    </source>
</evidence>
<dbReference type="PANTHER" id="PTHR11668">
    <property type="entry name" value="SERINE/THREONINE PROTEIN PHOSPHATASE"/>
    <property type="match status" value="1"/>
</dbReference>